<gene>
    <name evidence="2" type="ORF">LCGC14_2268420</name>
</gene>
<dbReference type="AlphaFoldDB" id="A0A0F9CXP0"/>
<feature type="transmembrane region" description="Helical" evidence="1">
    <location>
        <begin position="33"/>
        <end position="51"/>
    </location>
</feature>
<evidence type="ECO:0000256" key="1">
    <source>
        <dbReference type="SAM" id="Phobius"/>
    </source>
</evidence>
<keyword evidence="1" id="KW-0472">Membrane</keyword>
<protein>
    <submittedName>
        <fullName evidence="2">Uncharacterized protein</fullName>
    </submittedName>
</protein>
<sequence length="52" mass="5765">MITSIIAFMLWNICIFFGLCVVANFCRAESDGMDAAIHLIFTVCAATLIVFF</sequence>
<evidence type="ECO:0000313" key="2">
    <source>
        <dbReference type="EMBL" id="KKL54133.1"/>
    </source>
</evidence>
<keyword evidence="1" id="KW-0812">Transmembrane</keyword>
<organism evidence="2">
    <name type="scientific">marine sediment metagenome</name>
    <dbReference type="NCBI Taxonomy" id="412755"/>
    <lineage>
        <taxon>unclassified sequences</taxon>
        <taxon>metagenomes</taxon>
        <taxon>ecological metagenomes</taxon>
    </lineage>
</organism>
<accession>A0A0F9CXP0</accession>
<feature type="non-terminal residue" evidence="2">
    <location>
        <position position="52"/>
    </location>
</feature>
<feature type="transmembrane region" description="Helical" evidence="1">
    <location>
        <begin position="6"/>
        <end position="26"/>
    </location>
</feature>
<proteinExistence type="predicted"/>
<reference evidence="2" key="1">
    <citation type="journal article" date="2015" name="Nature">
        <title>Complex archaea that bridge the gap between prokaryotes and eukaryotes.</title>
        <authorList>
            <person name="Spang A."/>
            <person name="Saw J.H."/>
            <person name="Jorgensen S.L."/>
            <person name="Zaremba-Niedzwiedzka K."/>
            <person name="Martijn J."/>
            <person name="Lind A.E."/>
            <person name="van Eijk R."/>
            <person name="Schleper C."/>
            <person name="Guy L."/>
            <person name="Ettema T.J."/>
        </authorList>
    </citation>
    <scope>NUCLEOTIDE SEQUENCE</scope>
</reference>
<keyword evidence="1" id="KW-1133">Transmembrane helix</keyword>
<dbReference type="EMBL" id="LAZR01031306">
    <property type="protein sequence ID" value="KKL54133.1"/>
    <property type="molecule type" value="Genomic_DNA"/>
</dbReference>
<comment type="caution">
    <text evidence="2">The sequence shown here is derived from an EMBL/GenBank/DDBJ whole genome shotgun (WGS) entry which is preliminary data.</text>
</comment>
<name>A0A0F9CXP0_9ZZZZ</name>